<dbReference type="PANTHER" id="PTHR38015">
    <property type="entry name" value="BLR6086 PROTEIN"/>
    <property type="match status" value="1"/>
</dbReference>
<dbReference type="InParanoid" id="A0A6P8IC05"/>
<accession>A0A6P8IC05</accession>
<dbReference type="OrthoDB" id="6058913at2759"/>
<dbReference type="AlphaFoldDB" id="A0A6P8IC05"/>
<dbReference type="InterPro" id="IPR008927">
    <property type="entry name" value="6-PGluconate_DH-like_C_sf"/>
</dbReference>
<dbReference type="GO" id="GO:0016491">
    <property type="term" value="F:oxidoreductase activity"/>
    <property type="evidence" value="ECO:0007669"/>
    <property type="project" value="InterPro"/>
</dbReference>
<dbReference type="InterPro" id="IPR036291">
    <property type="entry name" value="NAD(P)-bd_dom_sf"/>
</dbReference>
<evidence type="ECO:0000313" key="3">
    <source>
        <dbReference type="RefSeq" id="XP_031563177.1"/>
    </source>
</evidence>
<dbReference type="KEGG" id="aten:116298769"/>
<organism evidence="2 3">
    <name type="scientific">Actinia tenebrosa</name>
    <name type="common">Australian red waratah sea anemone</name>
    <dbReference type="NCBI Taxonomy" id="6105"/>
    <lineage>
        <taxon>Eukaryota</taxon>
        <taxon>Metazoa</taxon>
        <taxon>Cnidaria</taxon>
        <taxon>Anthozoa</taxon>
        <taxon>Hexacorallia</taxon>
        <taxon>Actiniaria</taxon>
        <taxon>Actiniidae</taxon>
        <taxon>Actinia</taxon>
    </lineage>
</organism>
<dbReference type="PANTHER" id="PTHR38015:SF1">
    <property type="entry name" value="OPINE DEHYDROGENASE DOMAIN-CONTAINING PROTEIN"/>
    <property type="match status" value="1"/>
</dbReference>
<reference evidence="3" key="1">
    <citation type="submission" date="2025-08" db="UniProtKB">
        <authorList>
            <consortium name="RefSeq"/>
        </authorList>
    </citation>
    <scope>IDENTIFICATION</scope>
    <source>
        <tissue evidence="3">Tentacle</tissue>
    </source>
</reference>
<name>A0A6P8IC05_ACTTE</name>
<sequence>MASSKPTKLVICGGGNGAHAWAGIASSQPDTDVCVLTLSHDKVERWSNSLKEHDFTVNLYSKGECYKKLKTKPRLVTKKPEEVIPGCDVIGLVMAAVVHEKYLEAMKPFIEPGMVLVALPGQSGFEFQVRQALGEVSKEITIFNFISLPWATRIVEFGKSCDVRGIKSSLAGAIQRSLKEAPMDPCSTVQSLFGEYPVLKIKGHLLGASLMSVGAYMHLSILYDCWSNWDGEPLDELPPPFYLSISEKGAQLMSDMSDEVVAIGEAVAEQSPETDMSQVQHIHDWYNRCYDKDIVDKTTLYTCIKTNNAYKGLTQPMVKTEKGKFVPDFEYRYFTEEIPYGIIVMRGIAEVVGVATPHIDKVITWAQTIMNKEYLVDGKIQGKDVKDTRAPQRYGYATLKDLVGH</sequence>
<dbReference type="InterPro" id="IPR013328">
    <property type="entry name" value="6PGD_dom2"/>
</dbReference>
<dbReference type="Proteomes" id="UP000515163">
    <property type="component" value="Unplaced"/>
</dbReference>
<evidence type="ECO:0000313" key="2">
    <source>
        <dbReference type="Proteomes" id="UP000515163"/>
    </source>
</evidence>
<feature type="domain" description="Opine dehydrogenase" evidence="1">
    <location>
        <begin position="203"/>
        <end position="370"/>
    </location>
</feature>
<dbReference type="GeneID" id="116298769"/>
<dbReference type="SUPFAM" id="SSF51735">
    <property type="entry name" value="NAD(P)-binding Rossmann-fold domains"/>
    <property type="match status" value="1"/>
</dbReference>
<proteinExistence type="predicted"/>
<dbReference type="Pfam" id="PF02317">
    <property type="entry name" value="Octopine_DH"/>
    <property type="match status" value="1"/>
</dbReference>
<dbReference type="RefSeq" id="XP_031563177.1">
    <property type="nucleotide sequence ID" value="XM_031707317.1"/>
</dbReference>
<dbReference type="InterPro" id="IPR051729">
    <property type="entry name" value="Opine/Lysopine_DH"/>
</dbReference>
<gene>
    <name evidence="3" type="primary">LOC116298769</name>
</gene>
<protein>
    <submittedName>
        <fullName evidence="3">Tauropine dehydrogenase-like</fullName>
    </submittedName>
</protein>
<dbReference type="InterPro" id="IPR003421">
    <property type="entry name" value="Opine_DH"/>
</dbReference>
<dbReference type="Gene3D" id="3.40.50.720">
    <property type="entry name" value="NAD(P)-binding Rossmann-like Domain"/>
    <property type="match status" value="1"/>
</dbReference>
<evidence type="ECO:0000259" key="1">
    <source>
        <dbReference type="Pfam" id="PF02317"/>
    </source>
</evidence>
<keyword evidence="2" id="KW-1185">Reference proteome</keyword>
<dbReference type="SUPFAM" id="SSF48179">
    <property type="entry name" value="6-phosphogluconate dehydrogenase C-terminal domain-like"/>
    <property type="match status" value="1"/>
</dbReference>
<dbReference type="Gene3D" id="1.10.1040.10">
    <property type="entry name" value="N-(1-d-carboxylethyl)-l-norvaline Dehydrogenase, domain 2"/>
    <property type="match status" value="1"/>
</dbReference>